<feature type="region of interest" description="Disordered" evidence="1">
    <location>
        <begin position="1"/>
        <end position="34"/>
    </location>
</feature>
<reference evidence="3 4" key="1">
    <citation type="submission" date="2017-09" db="EMBL/GenBank/DDBJ databases">
        <authorList>
            <consortium name="International Durum Wheat Genome Sequencing Consortium (IDWGSC)"/>
            <person name="Milanesi L."/>
        </authorList>
    </citation>
    <scope>NUCLEOTIDE SEQUENCE [LARGE SCALE GENOMIC DNA]</scope>
    <source>
        <strain evidence="4">cv. Svevo</strain>
    </source>
</reference>
<name>A0A9R0XN15_TRITD</name>
<dbReference type="AlphaFoldDB" id="A0A9R0XN15"/>
<evidence type="ECO:0000256" key="1">
    <source>
        <dbReference type="SAM" id="MobiDB-lite"/>
    </source>
</evidence>
<dbReference type="InterPro" id="IPR056594">
    <property type="entry name" value="AT5G49610-like_b-prop"/>
</dbReference>
<dbReference type="Pfam" id="PF23635">
    <property type="entry name" value="Beta-prop_AT5G49610-like"/>
    <property type="match status" value="1"/>
</dbReference>
<evidence type="ECO:0000313" key="4">
    <source>
        <dbReference type="Proteomes" id="UP000324705"/>
    </source>
</evidence>
<dbReference type="Gramene" id="TRITD5Bv1G241640.1">
    <property type="protein sequence ID" value="TRITD5Bv1G241640.1"/>
    <property type="gene ID" value="TRITD5Bv1G241640"/>
</dbReference>
<accession>A0A9R0XN15</accession>
<keyword evidence="4" id="KW-1185">Reference proteome</keyword>
<evidence type="ECO:0000313" key="3">
    <source>
        <dbReference type="EMBL" id="VAI39854.1"/>
    </source>
</evidence>
<gene>
    <name evidence="3" type="ORF">TRITD_5Bv1G241640</name>
</gene>
<feature type="domain" description="F-box protein AT5G49610-like beta-propeller" evidence="2">
    <location>
        <begin position="49"/>
        <end position="315"/>
    </location>
</feature>
<organism evidence="3 4">
    <name type="scientific">Triticum turgidum subsp. durum</name>
    <name type="common">Durum wheat</name>
    <name type="synonym">Triticum durum</name>
    <dbReference type="NCBI Taxonomy" id="4567"/>
    <lineage>
        <taxon>Eukaryota</taxon>
        <taxon>Viridiplantae</taxon>
        <taxon>Streptophyta</taxon>
        <taxon>Embryophyta</taxon>
        <taxon>Tracheophyta</taxon>
        <taxon>Spermatophyta</taxon>
        <taxon>Magnoliopsida</taxon>
        <taxon>Liliopsida</taxon>
        <taxon>Poales</taxon>
        <taxon>Poaceae</taxon>
        <taxon>BOP clade</taxon>
        <taxon>Pooideae</taxon>
        <taxon>Triticodae</taxon>
        <taxon>Triticeae</taxon>
        <taxon>Triticinae</taxon>
        <taxon>Triticum</taxon>
    </lineage>
</organism>
<dbReference type="Proteomes" id="UP000324705">
    <property type="component" value="Chromosome 5B"/>
</dbReference>
<dbReference type="PANTHER" id="PTHR33186:SF28">
    <property type="entry name" value="F-BOX DOMAIN-CONTAINING PROTEIN"/>
    <property type="match status" value="1"/>
</dbReference>
<protein>
    <recommendedName>
        <fullName evidence="2">F-box protein AT5G49610-like beta-propeller domain-containing protein</fullName>
    </recommendedName>
</protein>
<dbReference type="EMBL" id="LT934120">
    <property type="protein sequence ID" value="VAI39854.1"/>
    <property type="molecule type" value="Genomic_DNA"/>
</dbReference>
<dbReference type="OMA" id="HANHGNC"/>
<evidence type="ECO:0000259" key="2">
    <source>
        <dbReference type="Pfam" id="PF23635"/>
    </source>
</evidence>
<dbReference type="PANTHER" id="PTHR33186">
    <property type="entry name" value="OS10G0136150 PROTEIN-RELATED"/>
    <property type="match status" value="1"/>
</dbReference>
<feature type="compositionally biased region" description="Pro residues" evidence="1">
    <location>
        <begin position="18"/>
        <end position="34"/>
    </location>
</feature>
<proteinExistence type="predicted"/>
<sequence length="332" mass="36615">MEARASSPRGGRLAASPGRPPPGDPHSPPAGADPPLPRLLRLQALARALDCRHGRALFESCRTGTLLVWDLVTGDERYLPLPAQTCHGSFEYNGAVLCAAGHANHGNCHSCPFLVVFVFSNKVDFITSACVFSSETGVWGEITSILMPYALVQTKPTALVGNTIYWLLDDCSIFEFDLDKHMLALTEEFPYDALESYDRQIVIMPTDDGWLGLAGVEEFNLHLWSKVVSVDGVVTWTHQRVIDLKKFLPPEVVGACMVQDIRAEAVGYAEDADVIFIDVYPSIYMIHLKSMKIEEVSKEQICGQYIFPYTSFYAPGITIGGENDQVELLNNS</sequence>